<protein>
    <submittedName>
        <fullName evidence="1">Uncharacterized protein</fullName>
    </submittedName>
</protein>
<dbReference type="Pfam" id="PF25691">
    <property type="entry name" value="BW3TFN"/>
    <property type="match status" value="1"/>
</dbReference>
<evidence type="ECO:0000313" key="2">
    <source>
        <dbReference type="Proteomes" id="UP000036356"/>
    </source>
</evidence>
<dbReference type="Proteomes" id="UP000036356">
    <property type="component" value="Unassembled WGS sequence"/>
</dbReference>
<comment type="caution">
    <text evidence="1">The sequence shown here is derived from an EMBL/GenBank/DDBJ whole genome shotgun (WGS) entry which is preliminary data.</text>
</comment>
<dbReference type="EMBL" id="LDZY01000004">
    <property type="protein sequence ID" value="KLU66766.1"/>
    <property type="molecule type" value="Genomic_DNA"/>
</dbReference>
<evidence type="ECO:0000313" key="1">
    <source>
        <dbReference type="EMBL" id="KLU66766.1"/>
    </source>
</evidence>
<proteinExistence type="predicted"/>
<dbReference type="PATRIC" id="fig|476652.3.peg.1471"/>
<dbReference type="AlphaFoldDB" id="A0A0J1IPZ8"/>
<dbReference type="STRING" id="476652.DEAC_c14340"/>
<keyword evidence="2" id="KW-1185">Reference proteome</keyword>
<dbReference type="InterPro" id="IPR058040">
    <property type="entry name" value="BW3TFN"/>
</dbReference>
<reference evidence="1 2" key="1">
    <citation type="submission" date="2015-06" db="EMBL/GenBank/DDBJ databases">
        <title>Draft genome of the moderately acidophilic sulfate reducer Candidatus Desulfosporosinus acididurans strain M1.</title>
        <authorList>
            <person name="Poehlein A."/>
            <person name="Petzsch P."/>
            <person name="Johnson B.D."/>
            <person name="Schloemann M."/>
            <person name="Daniel R."/>
            <person name="Muehling M."/>
        </authorList>
    </citation>
    <scope>NUCLEOTIDE SEQUENCE [LARGE SCALE GENOMIC DNA]</scope>
    <source>
        <strain evidence="1 2">M1</strain>
    </source>
</reference>
<sequence>MPSYTGSVIGMRIWQAAQVVQAANAWVGIGKNSSWGDTDTPPQVDPSTTALDGLIALKKAETLTLVVPDPNGTIEHLGQKWMPVTVADARTKQARWVYAAAWLRYDEVPVVTYRQTGAFLGVTRNANVDAGKLVLLPTEVSDLGFLAAVNNRSPIPRAEDQKELVEFIIEF</sequence>
<dbReference type="RefSeq" id="WP_053006315.1">
    <property type="nucleotide sequence ID" value="NZ_LDZY01000004.1"/>
</dbReference>
<name>A0A0J1IPZ8_9FIRM</name>
<accession>A0A0J1IPZ8</accession>
<gene>
    <name evidence="1" type="ORF">DEAC_c14340</name>
</gene>
<organism evidence="1 2">
    <name type="scientific">Desulfosporosinus acididurans</name>
    <dbReference type="NCBI Taxonomy" id="476652"/>
    <lineage>
        <taxon>Bacteria</taxon>
        <taxon>Bacillati</taxon>
        <taxon>Bacillota</taxon>
        <taxon>Clostridia</taxon>
        <taxon>Eubacteriales</taxon>
        <taxon>Desulfitobacteriaceae</taxon>
        <taxon>Desulfosporosinus</taxon>
    </lineage>
</organism>